<dbReference type="Proteomes" id="UP001156484">
    <property type="component" value="Chromosome"/>
</dbReference>
<sequence length="168" mass="17852">MRVLRVPRQHRPPGPRGSGCALALPGLHLIDLVADAARRAGHTRVGVLGTRFTMEGSLYPRELAARGIEAVVPAAADRAMVDTAIFTELVHGEFHDGTRAAFVDLVDRLAASGCDAVALVCTEIPLLLTPEECPLPVLDSTRIAGRAALEVALGHRPAPTWRGASFRP</sequence>
<protein>
    <submittedName>
        <fullName evidence="1">Amino acid racemase</fullName>
        <ecNumber evidence="1">5.1.1.-</ecNumber>
    </submittedName>
</protein>
<evidence type="ECO:0000313" key="1">
    <source>
        <dbReference type="EMBL" id="UYP17194.1"/>
    </source>
</evidence>
<accession>A0ACD4DB66</accession>
<dbReference type="EC" id="5.1.1.-" evidence="1"/>
<keyword evidence="1" id="KW-0413">Isomerase</keyword>
<name>A0ACD4DB66_9NOCA</name>
<keyword evidence="2" id="KW-1185">Reference proteome</keyword>
<gene>
    <name evidence="1" type="ORF">OED52_10645</name>
</gene>
<evidence type="ECO:0000313" key="2">
    <source>
        <dbReference type="Proteomes" id="UP001156484"/>
    </source>
</evidence>
<organism evidence="1 2">
    <name type="scientific">Rhodococcus sacchari</name>
    <dbReference type="NCBI Taxonomy" id="2962047"/>
    <lineage>
        <taxon>Bacteria</taxon>
        <taxon>Bacillati</taxon>
        <taxon>Actinomycetota</taxon>
        <taxon>Actinomycetes</taxon>
        <taxon>Mycobacteriales</taxon>
        <taxon>Nocardiaceae</taxon>
        <taxon>Rhodococcus</taxon>
    </lineage>
</organism>
<proteinExistence type="predicted"/>
<reference evidence="1" key="1">
    <citation type="submission" date="2022-10" db="EMBL/GenBank/DDBJ databases">
        <title>Rhodococcus ferula Z13 complete genome.</title>
        <authorList>
            <person name="Long X."/>
            <person name="Zang M."/>
        </authorList>
    </citation>
    <scope>NUCLEOTIDE SEQUENCE</scope>
    <source>
        <strain evidence="1">Z13</strain>
    </source>
</reference>
<dbReference type="EMBL" id="CP107551">
    <property type="protein sequence ID" value="UYP17194.1"/>
    <property type="molecule type" value="Genomic_DNA"/>
</dbReference>